<keyword evidence="2" id="KW-0812">Transmembrane</keyword>
<accession>A0ABW7TSH2</accession>
<evidence type="ECO:0000256" key="1">
    <source>
        <dbReference type="SAM" id="MobiDB-lite"/>
    </source>
</evidence>
<feature type="compositionally biased region" description="Basic and acidic residues" evidence="1">
    <location>
        <begin position="286"/>
        <end position="301"/>
    </location>
</feature>
<reference evidence="3 4" key="1">
    <citation type="submission" date="2024-10" db="EMBL/GenBank/DDBJ databases">
        <title>The Natural Products Discovery Center: Release of the First 8490 Sequenced Strains for Exploring Actinobacteria Biosynthetic Diversity.</title>
        <authorList>
            <person name="Kalkreuter E."/>
            <person name="Kautsar S.A."/>
            <person name="Yang D."/>
            <person name="Bader C.D."/>
            <person name="Teijaro C.N."/>
            <person name="Fluegel L."/>
            <person name="Davis C.M."/>
            <person name="Simpson J.R."/>
            <person name="Lauterbach L."/>
            <person name="Steele A.D."/>
            <person name="Gui C."/>
            <person name="Meng S."/>
            <person name="Li G."/>
            <person name="Viehrig K."/>
            <person name="Ye F."/>
            <person name="Su P."/>
            <person name="Kiefer A.F."/>
            <person name="Nichols A."/>
            <person name="Cepeda A.J."/>
            <person name="Yan W."/>
            <person name="Fan B."/>
            <person name="Jiang Y."/>
            <person name="Adhikari A."/>
            <person name="Zheng C.-J."/>
            <person name="Schuster L."/>
            <person name="Cowan T.M."/>
            <person name="Smanski M.J."/>
            <person name="Chevrette M.G."/>
            <person name="De Carvalho L.P.S."/>
            <person name="Shen B."/>
        </authorList>
    </citation>
    <scope>NUCLEOTIDE SEQUENCE [LARGE SCALE GENOMIC DNA]</scope>
    <source>
        <strain evidence="3 4">NPDC020568</strain>
    </source>
</reference>
<feature type="compositionally biased region" description="Polar residues" evidence="1">
    <location>
        <begin position="10"/>
        <end position="19"/>
    </location>
</feature>
<gene>
    <name evidence="3" type="ORF">ACH4WX_18525</name>
</gene>
<evidence type="ECO:0000256" key="2">
    <source>
        <dbReference type="SAM" id="Phobius"/>
    </source>
</evidence>
<feature type="transmembrane region" description="Helical" evidence="2">
    <location>
        <begin position="89"/>
        <end position="112"/>
    </location>
</feature>
<sequence length="345" mass="35820">MDHRVETRNTSEYSPQPRTGNIDRPGSQLPSDWKCWSISALGLLTLILLFQPWLSASGPRGDVQADAFGRLDGSVPALRNVGERLTDSIVSISGLWGILAAAAAVITVAAAWSYRMFGIGLPAMVGAGAANAVLVPAALLHLNGKAPELHAMTEQHDELKTALGDILGKLFGGGSESGPDTAPVATAVLTNQALVCGLVAVLAAVLALSMRKSIRASTAAALVPAEVSRPGPAELPADARLAVSESVTVLEQQLDIALPYEPRLLGAAGSDHDDLGVGKRLLTRAELPRRTDGPARRDRPTARRVRPRPTNRPAATPQPGSGAASAKRSAGNCGSPRSGRPLIPG</sequence>
<name>A0ABW7TSH2_9NOCA</name>
<evidence type="ECO:0000313" key="4">
    <source>
        <dbReference type="Proteomes" id="UP001611263"/>
    </source>
</evidence>
<feature type="transmembrane region" description="Helical" evidence="2">
    <location>
        <begin position="35"/>
        <end position="54"/>
    </location>
</feature>
<feature type="compositionally biased region" description="Low complexity" evidence="1">
    <location>
        <begin position="311"/>
        <end position="331"/>
    </location>
</feature>
<comment type="caution">
    <text evidence="3">The sequence shown here is derived from an EMBL/GenBank/DDBJ whole genome shotgun (WGS) entry which is preliminary data.</text>
</comment>
<keyword evidence="4" id="KW-1185">Reference proteome</keyword>
<feature type="region of interest" description="Disordered" evidence="1">
    <location>
        <begin position="1"/>
        <end position="25"/>
    </location>
</feature>
<proteinExistence type="predicted"/>
<protein>
    <submittedName>
        <fullName evidence="3">Uncharacterized protein</fullName>
    </submittedName>
</protein>
<feature type="region of interest" description="Disordered" evidence="1">
    <location>
        <begin position="284"/>
        <end position="345"/>
    </location>
</feature>
<evidence type="ECO:0000313" key="3">
    <source>
        <dbReference type="EMBL" id="MFI1462714.1"/>
    </source>
</evidence>
<dbReference type="EMBL" id="JBIRUQ010000004">
    <property type="protein sequence ID" value="MFI1462714.1"/>
    <property type="molecule type" value="Genomic_DNA"/>
</dbReference>
<keyword evidence="2" id="KW-1133">Transmembrane helix</keyword>
<organism evidence="3 4">
    <name type="scientific">Nocardia carnea</name>
    <dbReference type="NCBI Taxonomy" id="37328"/>
    <lineage>
        <taxon>Bacteria</taxon>
        <taxon>Bacillati</taxon>
        <taxon>Actinomycetota</taxon>
        <taxon>Actinomycetes</taxon>
        <taxon>Mycobacteriales</taxon>
        <taxon>Nocardiaceae</taxon>
        <taxon>Nocardia</taxon>
    </lineage>
</organism>
<dbReference type="GeneID" id="93503543"/>
<keyword evidence="2" id="KW-0472">Membrane</keyword>
<feature type="transmembrane region" description="Helical" evidence="2">
    <location>
        <begin position="184"/>
        <end position="208"/>
    </location>
</feature>
<feature type="transmembrane region" description="Helical" evidence="2">
    <location>
        <begin position="119"/>
        <end position="142"/>
    </location>
</feature>
<dbReference type="RefSeq" id="WP_156052291.1">
    <property type="nucleotide sequence ID" value="NZ_JBIRUQ010000004.1"/>
</dbReference>
<dbReference type="Proteomes" id="UP001611263">
    <property type="component" value="Unassembled WGS sequence"/>
</dbReference>